<dbReference type="SUPFAM" id="SSF48452">
    <property type="entry name" value="TPR-like"/>
    <property type="match status" value="1"/>
</dbReference>
<organism evidence="2 3">
    <name type="scientific">Saccharopolyspora cebuensis</name>
    <dbReference type="NCBI Taxonomy" id="418759"/>
    <lineage>
        <taxon>Bacteria</taxon>
        <taxon>Bacillati</taxon>
        <taxon>Actinomycetota</taxon>
        <taxon>Actinomycetes</taxon>
        <taxon>Pseudonocardiales</taxon>
        <taxon>Pseudonocardiaceae</taxon>
        <taxon>Saccharopolyspora</taxon>
    </lineage>
</organism>
<name>A0ABV4CH25_9PSEU</name>
<protein>
    <submittedName>
        <fullName evidence="2">Helix-turn-helix domain-containing protein</fullName>
    </submittedName>
</protein>
<gene>
    <name evidence="2" type="ORF">AB8O55_11795</name>
</gene>
<dbReference type="InterPro" id="IPR001387">
    <property type="entry name" value="Cro/C1-type_HTH"/>
</dbReference>
<dbReference type="Proteomes" id="UP001564626">
    <property type="component" value="Unassembled WGS sequence"/>
</dbReference>
<dbReference type="Gene3D" id="1.10.260.40">
    <property type="entry name" value="lambda repressor-like DNA-binding domains"/>
    <property type="match status" value="1"/>
</dbReference>
<dbReference type="InterPro" id="IPR010982">
    <property type="entry name" value="Lambda_DNA-bd_dom_sf"/>
</dbReference>
<sequence>MKIAALRRSRGWSQQRLIVALERQAETDGTPLSLTRASLRTSLSRWENGHHVPDPRMRALLCSVLRCSERELGLDESANPSVEHEPAPPAAHAGATTPETLTIFEEMLTSYARLDALVGPGAAIGSVREGVRTLDGMLRRASSELRPRVAATTARYVELAGWLAQDAGDRAAAASWSARATDLATLAGDPHLASYVWMRRSSASTDSGLDDDGLLFAEVARTQAVTSDLRALAWRQQAYAHALAGRQREAAAAIAAALDHVASGGDLSGLAPYCGVPYVLSETAASWIVLGRPDRAVHALEEALPAWPAEQGRDRAIGLARLARAQLLGGDLDAAVARGSEAVLAIRSARSARALAEIDRLRDALQKQSTGAARVLVDQIRCTLHS</sequence>
<comment type="caution">
    <text evidence="2">The sequence shown here is derived from an EMBL/GenBank/DDBJ whole genome shotgun (WGS) entry which is preliminary data.</text>
</comment>
<feature type="domain" description="HTH cro/C1-type" evidence="1">
    <location>
        <begin position="40"/>
        <end position="72"/>
    </location>
</feature>
<dbReference type="PROSITE" id="PS50943">
    <property type="entry name" value="HTH_CROC1"/>
    <property type="match status" value="1"/>
</dbReference>
<dbReference type="CDD" id="cd00093">
    <property type="entry name" value="HTH_XRE"/>
    <property type="match status" value="1"/>
</dbReference>
<evidence type="ECO:0000259" key="1">
    <source>
        <dbReference type="PROSITE" id="PS50943"/>
    </source>
</evidence>
<evidence type="ECO:0000313" key="3">
    <source>
        <dbReference type="Proteomes" id="UP001564626"/>
    </source>
</evidence>
<dbReference type="Gene3D" id="1.25.40.10">
    <property type="entry name" value="Tetratricopeptide repeat domain"/>
    <property type="match status" value="1"/>
</dbReference>
<dbReference type="EMBL" id="JBGEHV010000017">
    <property type="protein sequence ID" value="MEY8040079.1"/>
    <property type="molecule type" value="Genomic_DNA"/>
</dbReference>
<dbReference type="RefSeq" id="WP_369774815.1">
    <property type="nucleotide sequence ID" value="NZ_JBGEHV010000017.1"/>
</dbReference>
<accession>A0ABV4CH25</accession>
<proteinExistence type="predicted"/>
<reference evidence="2 3" key="1">
    <citation type="submission" date="2024-08" db="EMBL/GenBank/DDBJ databases">
        <title>Genome mining of Saccharopolyspora cebuensis PGLac3 from Nigerian medicinal plant.</title>
        <authorList>
            <person name="Ezeobiora C.E."/>
            <person name="Igbokwe N.H."/>
            <person name="Amin D.H."/>
            <person name="Mendie U.E."/>
        </authorList>
    </citation>
    <scope>NUCLEOTIDE SEQUENCE [LARGE SCALE GENOMIC DNA]</scope>
    <source>
        <strain evidence="2 3">PGLac3</strain>
    </source>
</reference>
<keyword evidence="3" id="KW-1185">Reference proteome</keyword>
<dbReference type="InterPro" id="IPR011990">
    <property type="entry name" value="TPR-like_helical_dom_sf"/>
</dbReference>
<evidence type="ECO:0000313" key="2">
    <source>
        <dbReference type="EMBL" id="MEY8040079.1"/>
    </source>
</evidence>